<keyword evidence="6" id="KW-1185">Reference proteome</keyword>
<dbReference type="InterPro" id="IPR020449">
    <property type="entry name" value="Tscrpt_reg_AraC-type_HTH"/>
</dbReference>
<dbReference type="SMART" id="SM00342">
    <property type="entry name" value="HTH_ARAC"/>
    <property type="match status" value="1"/>
</dbReference>
<organism evidence="5 6">
    <name type="scientific">Planobispora longispora</name>
    <dbReference type="NCBI Taxonomy" id="28887"/>
    <lineage>
        <taxon>Bacteria</taxon>
        <taxon>Bacillati</taxon>
        <taxon>Actinomycetota</taxon>
        <taxon>Actinomycetes</taxon>
        <taxon>Streptosporangiales</taxon>
        <taxon>Streptosporangiaceae</taxon>
        <taxon>Planobispora</taxon>
    </lineage>
</organism>
<dbReference type="SUPFAM" id="SSF46689">
    <property type="entry name" value="Homeodomain-like"/>
    <property type="match status" value="1"/>
</dbReference>
<feature type="domain" description="HTH araC/xylS-type" evidence="4">
    <location>
        <begin position="212"/>
        <end position="310"/>
    </location>
</feature>
<keyword evidence="1" id="KW-0805">Transcription regulation</keyword>
<sequence>MVETGERLHMDGPITPECVRAWNNAYVSSRMADSVWFPKQLTSFRGRFRRRTLQDLVLVDVEADPFGVRFTGDSPVTQYIGVSVNTRTFSERVVFGDHREYVVSAPVEVWDATTLVESEILGPMSQTVVLVPKPALHMSRRNSLILDEAVIEGDQATLRLLRGVLLTIAAEADRLSPTAISAARNVVVELLLSAVQEYRQPSKAAVSESMRLSVSRWIDDHLHLGHVLPARAAEQHGISVRSLHRLFADSDESFGSLVRRRRLERAYRDLLHTGDMVQTIAMRWGYADASHFINDFKRVYGSTPASYRKVWQKVPDRDAGA</sequence>
<accession>A0A8J3RNE3</accession>
<evidence type="ECO:0000256" key="3">
    <source>
        <dbReference type="ARBA" id="ARBA00023163"/>
    </source>
</evidence>
<evidence type="ECO:0000256" key="1">
    <source>
        <dbReference type="ARBA" id="ARBA00023015"/>
    </source>
</evidence>
<dbReference type="EMBL" id="BOOH01000037">
    <property type="protein sequence ID" value="GIH78188.1"/>
    <property type="molecule type" value="Genomic_DNA"/>
</dbReference>
<dbReference type="PROSITE" id="PS01124">
    <property type="entry name" value="HTH_ARAC_FAMILY_2"/>
    <property type="match status" value="1"/>
</dbReference>
<dbReference type="InterPro" id="IPR018060">
    <property type="entry name" value="HTH_AraC"/>
</dbReference>
<dbReference type="PRINTS" id="PR00032">
    <property type="entry name" value="HTHARAC"/>
</dbReference>
<dbReference type="Proteomes" id="UP000616724">
    <property type="component" value="Unassembled WGS sequence"/>
</dbReference>
<dbReference type="AlphaFoldDB" id="A0A8J3RNE3"/>
<comment type="caution">
    <text evidence="5">The sequence shown here is derived from an EMBL/GenBank/DDBJ whole genome shotgun (WGS) entry which is preliminary data.</text>
</comment>
<dbReference type="PANTHER" id="PTHR43280:SF31">
    <property type="entry name" value="TRANSCRIPTIONAL REGULATORY PROTEIN"/>
    <property type="match status" value="1"/>
</dbReference>
<evidence type="ECO:0000313" key="5">
    <source>
        <dbReference type="EMBL" id="GIH78188.1"/>
    </source>
</evidence>
<evidence type="ECO:0000313" key="6">
    <source>
        <dbReference type="Proteomes" id="UP000616724"/>
    </source>
</evidence>
<keyword evidence="3" id="KW-0804">Transcription</keyword>
<dbReference type="GO" id="GO:0003700">
    <property type="term" value="F:DNA-binding transcription factor activity"/>
    <property type="evidence" value="ECO:0007669"/>
    <property type="project" value="InterPro"/>
</dbReference>
<gene>
    <name evidence="5" type="ORF">Plo01_46170</name>
</gene>
<protein>
    <recommendedName>
        <fullName evidence="4">HTH araC/xylS-type domain-containing protein</fullName>
    </recommendedName>
</protein>
<evidence type="ECO:0000256" key="2">
    <source>
        <dbReference type="ARBA" id="ARBA00023125"/>
    </source>
</evidence>
<name>A0A8J3RNE3_9ACTN</name>
<dbReference type="RefSeq" id="WP_239316866.1">
    <property type="nucleotide sequence ID" value="NZ_BOOH01000037.1"/>
</dbReference>
<dbReference type="PANTHER" id="PTHR43280">
    <property type="entry name" value="ARAC-FAMILY TRANSCRIPTIONAL REGULATOR"/>
    <property type="match status" value="1"/>
</dbReference>
<dbReference type="InterPro" id="IPR009057">
    <property type="entry name" value="Homeodomain-like_sf"/>
</dbReference>
<dbReference type="Gene3D" id="1.10.10.60">
    <property type="entry name" value="Homeodomain-like"/>
    <property type="match status" value="1"/>
</dbReference>
<dbReference type="GO" id="GO:0043565">
    <property type="term" value="F:sequence-specific DNA binding"/>
    <property type="evidence" value="ECO:0007669"/>
    <property type="project" value="InterPro"/>
</dbReference>
<proteinExistence type="predicted"/>
<evidence type="ECO:0000259" key="4">
    <source>
        <dbReference type="PROSITE" id="PS01124"/>
    </source>
</evidence>
<reference evidence="5 6" key="1">
    <citation type="submission" date="2021-01" db="EMBL/GenBank/DDBJ databases">
        <title>Whole genome shotgun sequence of Planobispora longispora NBRC 13918.</title>
        <authorList>
            <person name="Komaki H."/>
            <person name="Tamura T."/>
        </authorList>
    </citation>
    <scope>NUCLEOTIDE SEQUENCE [LARGE SCALE GENOMIC DNA]</scope>
    <source>
        <strain evidence="5 6">NBRC 13918</strain>
    </source>
</reference>
<keyword evidence="2" id="KW-0238">DNA-binding</keyword>
<dbReference type="Pfam" id="PF12833">
    <property type="entry name" value="HTH_18"/>
    <property type="match status" value="1"/>
</dbReference>